<dbReference type="EMBL" id="QGKW02001660">
    <property type="protein sequence ID" value="KAF2583506.1"/>
    <property type="molecule type" value="Genomic_DNA"/>
</dbReference>
<comment type="caution">
    <text evidence="2">The sequence shown here is derived from an EMBL/GenBank/DDBJ whole genome shotgun (WGS) entry which is preliminary data.</text>
</comment>
<evidence type="ECO:0000256" key="1">
    <source>
        <dbReference type="SAM" id="MobiDB-lite"/>
    </source>
</evidence>
<protein>
    <submittedName>
        <fullName evidence="2">Uncharacterized protein</fullName>
    </submittedName>
</protein>
<sequence length="165" mass="18218">MGQQAKWPQRMKAPDSFRNPGFWCDFHRDHGHKTEDCVALKIEPTKAAPVSPPRQDRMIHVISGGSESCGIIHAAAKRSTWNAKHGLEAAKPKCLLLGTDETSFTTKEQEKVLTPHHDALVILLTVANCLGKPLARHTEEPEVEETDDVPLTEGDQTDIPRSVPS</sequence>
<gene>
    <name evidence="2" type="ORF">F2Q68_00005085</name>
</gene>
<organism evidence="2 3">
    <name type="scientific">Brassica cretica</name>
    <name type="common">Mustard</name>
    <dbReference type="NCBI Taxonomy" id="69181"/>
    <lineage>
        <taxon>Eukaryota</taxon>
        <taxon>Viridiplantae</taxon>
        <taxon>Streptophyta</taxon>
        <taxon>Embryophyta</taxon>
        <taxon>Tracheophyta</taxon>
        <taxon>Spermatophyta</taxon>
        <taxon>Magnoliopsida</taxon>
        <taxon>eudicotyledons</taxon>
        <taxon>Gunneridae</taxon>
        <taxon>Pentapetalae</taxon>
        <taxon>rosids</taxon>
        <taxon>malvids</taxon>
        <taxon>Brassicales</taxon>
        <taxon>Brassicaceae</taxon>
        <taxon>Brassiceae</taxon>
        <taxon>Brassica</taxon>
    </lineage>
</organism>
<evidence type="ECO:0000313" key="3">
    <source>
        <dbReference type="Proteomes" id="UP000712281"/>
    </source>
</evidence>
<accession>A0A8S9JPS4</accession>
<feature type="region of interest" description="Disordered" evidence="1">
    <location>
        <begin position="136"/>
        <end position="165"/>
    </location>
</feature>
<name>A0A8S9JPS4_BRACR</name>
<feature type="compositionally biased region" description="Acidic residues" evidence="1">
    <location>
        <begin position="141"/>
        <end position="150"/>
    </location>
</feature>
<proteinExistence type="predicted"/>
<dbReference type="AlphaFoldDB" id="A0A8S9JPS4"/>
<reference evidence="2" key="1">
    <citation type="submission" date="2019-12" db="EMBL/GenBank/DDBJ databases">
        <title>Genome sequencing and annotation of Brassica cretica.</title>
        <authorList>
            <person name="Studholme D.J."/>
            <person name="Sarris P.F."/>
        </authorList>
    </citation>
    <scope>NUCLEOTIDE SEQUENCE</scope>
    <source>
        <strain evidence="2">PFS-001/15</strain>
        <tissue evidence="2">Leaf</tissue>
    </source>
</reference>
<dbReference type="Proteomes" id="UP000712281">
    <property type="component" value="Unassembled WGS sequence"/>
</dbReference>
<evidence type="ECO:0000313" key="2">
    <source>
        <dbReference type="EMBL" id="KAF2583506.1"/>
    </source>
</evidence>